<keyword evidence="3" id="KW-1185">Reference proteome</keyword>
<dbReference type="EMBL" id="JAERTX010000010">
    <property type="protein sequence ID" value="MBM9460671.1"/>
    <property type="molecule type" value="Genomic_DNA"/>
</dbReference>
<proteinExistence type="predicted"/>
<evidence type="ECO:0000313" key="3">
    <source>
        <dbReference type="Proteomes" id="UP000663791"/>
    </source>
</evidence>
<protein>
    <recommendedName>
        <fullName evidence="1">ARB-07466-like C-terminal domain-containing protein</fullName>
    </recommendedName>
</protein>
<accession>A0A938YAY1</accession>
<evidence type="ECO:0000313" key="2">
    <source>
        <dbReference type="EMBL" id="MBM9460671.1"/>
    </source>
</evidence>
<organism evidence="2 3">
    <name type="scientific">Nocardioides faecalis</name>
    <dbReference type="NCBI Taxonomy" id="2803858"/>
    <lineage>
        <taxon>Bacteria</taxon>
        <taxon>Bacillati</taxon>
        <taxon>Actinomycetota</taxon>
        <taxon>Actinomycetes</taxon>
        <taxon>Propionibacteriales</taxon>
        <taxon>Nocardioidaceae</taxon>
        <taxon>Nocardioides</taxon>
    </lineage>
</organism>
<reference evidence="2" key="1">
    <citation type="submission" date="2021-01" db="EMBL/GenBank/DDBJ databases">
        <title>Novel species in genus Nocardioides.</title>
        <authorList>
            <person name="Zhang G."/>
        </authorList>
    </citation>
    <scope>NUCLEOTIDE SEQUENCE</scope>
    <source>
        <strain evidence="2">Zg-536</strain>
    </source>
</reference>
<dbReference type="Pfam" id="PF26571">
    <property type="entry name" value="VldE"/>
    <property type="match status" value="1"/>
</dbReference>
<dbReference type="RefSeq" id="WP_205291986.1">
    <property type="nucleotide sequence ID" value="NZ_CP074406.1"/>
</dbReference>
<name>A0A938YAY1_9ACTN</name>
<gene>
    <name evidence="2" type="ORF">JK386_12220</name>
</gene>
<sequence>MRKRFTAVLVGLVVLAVVVAIGIAVLRVTDELVGGPSGDCTVTVGDHTVELSGEQAENAALIAAIGVRRGLPARAVSIALATAYQESKIENIDYGDRDSVGLFQQRPSQGWGTTEELLDPVYATNAFYDALEKIDGYEKMEITVAAQRVQRSAFPDAYADHEEDGRALASALTGNSPATFTCDLDGGAPSADDALTPNGLTPRADAVRKDLLARFGRLSLGGFDPDGVSSGHMEGSAHYAGRAIDIFFRPVNKANRTKGWAVAHYLVANADRLDVRTVIFDDRIWTAGRDGWRDYDPPSSAGDRDILEHRDHVHVDVFA</sequence>
<comment type="caution">
    <text evidence="2">The sequence shown here is derived from an EMBL/GenBank/DDBJ whole genome shotgun (WGS) entry which is preliminary data.</text>
</comment>
<dbReference type="InterPro" id="IPR058593">
    <property type="entry name" value="ARB_07466-like_C"/>
</dbReference>
<dbReference type="AlphaFoldDB" id="A0A938YAY1"/>
<feature type="domain" description="ARB-07466-like C-terminal" evidence="1">
    <location>
        <begin position="198"/>
        <end position="300"/>
    </location>
</feature>
<dbReference type="Proteomes" id="UP000663791">
    <property type="component" value="Unassembled WGS sequence"/>
</dbReference>
<evidence type="ECO:0000259" key="1">
    <source>
        <dbReference type="Pfam" id="PF26571"/>
    </source>
</evidence>